<dbReference type="PROSITE" id="PS00397">
    <property type="entry name" value="RECOMBINASES_1"/>
    <property type="match status" value="1"/>
</dbReference>
<evidence type="ECO:0000256" key="2">
    <source>
        <dbReference type="ARBA" id="ARBA00023125"/>
    </source>
</evidence>
<dbReference type="PANTHER" id="PTHR30461:SF2">
    <property type="entry name" value="SERINE RECOMBINASE PINE-RELATED"/>
    <property type="match status" value="1"/>
</dbReference>
<dbReference type="GO" id="GO:0000150">
    <property type="term" value="F:DNA strand exchange activity"/>
    <property type="evidence" value="ECO:0007669"/>
    <property type="project" value="InterPro"/>
</dbReference>
<evidence type="ECO:0000259" key="6">
    <source>
        <dbReference type="PROSITE" id="PS51736"/>
    </source>
</evidence>
<dbReference type="Proteomes" id="UP000216446">
    <property type="component" value="Unassembled WGS sequence"/>
</dbReference>
<dbReference type="InterPro" id="IPR006118">
    <property type="entry name" value="Recombinase_CS"/>
</dbReference>
<dbReference type="GO" id="GO:0015074">
    <property type="term" value="P:DNA integration"/>
    <property type="evidence" value="ECO:0007669"/>
    <property type="project" value="UniProtKB-KW"/>
</dbReference>
<dbReference type="SUPFAM" id="SSF53041">
    <property type="entry name" value="Resolvase-like"/>
    <property type="match status" value="1"/>
</dbReference>
<dbReference type="InParanoid" id="A0A259TUP0"/>
<dbReference type="OrthoDB" id="9797501at2"/>
<protein>
    <submittedName>
        <fullName evidence="7">Resolvase</fullName>
    </submittedName>
</protein>
<proteinExistence type="predicted"/>
<dbReference type="InterPro" id="IPR006119">
    <property type="entry name" value="Resolv_N"/>
</dbReference>
<sequence>MAAHSSTETPTVRTATYARVSTADQSPDLQHDGLRAFAHRAGLSVVAAYTDVAVSGRKEGRPDLDRLMASARRRELDCVLVWKFDRFARSVSHLVRALDEFDHLGVRFVSVQDDVDTTSPMGRAMFAVIGAMAELESALIAERVQAGMAAAKARGRHVGRPATNGDVAARVEELARTTDLSVRKIHAAIADERGGEAGVSRSVVGRIVKEIRADVSSPS</sequence>
<organism evidence="7 8">
    <name type="scientific">Rubricoccus marinus</name>
    <dbReference type="NCBI Taxonomy" id="716817"/>
    <lineage>
        <taxon>Bacteria</taxon>
        <taxon>Pseudomonadati</taxon>
        <taxon>Rhodothermota</taxon>
        <taxon>Rhodothermia</taxon>
        <taxon>Rhodothermales</taxon>
        <taxon>Rubricoccaceae</taxon>
        <taxon>Rubricoccus</taxon>
    </lineage>
</organism>
<gene>
    <name evidence="7" type="ORF">BSZ36_17530</name>
</gene>
<dbReference type="GO" id="GO:0003677">
    <property type="term" value="F:DNA binding"/>
    <property type="evidence" value="ECO:0007669"/>
    <property type="project" value="UniProtKB-KW"/>
</dbReference>
<dbReference type="PROSITE" id="PS51736">
    <property type="entry name" value="RECOMBINASES_3"/>
    <property type="match status" value="1"/>
</dbReference>
<comment type="caution">
    <text evidence="7">The sequence shown here is derived from an EMBL/GenBank/DDBJ whole genome shotgun (WGS) entry which is preliminary data.</text>
</comment>
<reference evidence="7 8" key="1">
    <citation type="submission" date="2016-11" db="EMBL/GenBank/DDBJ databases">
        <title>Study of marine rhodopsin-containing bacteria.</title>
        <authorList>
            <person name="Yoshizawa S."/>
            <person name="Kumagai Y."/>
            <person name="Kogure K."/>
        </authorList>
    </citation>
    <scope>NUCLEOTIDE SEQUENCE [LARGE SCALE GENOMIC DNA]</scope>
    <source>
        <strain evidence="7 8">SG-29</strain>
    </source>
</reference>
<keyword evidence="1" id="KW-0229">DNA integration</keyword>
<accession>A0A259TUP0</accession>
<dbReference type="InterPro" id="IPR050639">
    <property type="entry name" value="SSR_resolvase"/>
</dbReference>
<name>A0A259TUP0_9BACT</name>
<dbReference type="Pfam" id="PF00239">
    <property type="entry name" value="Resolvase"/>
    <property type="match status" value="1"/>
</dbReference>
<evidence type="ECO:0000313" key="7">
    <source>
        <dbReference type="EMBL" id="OZC01475.1"/>
    </source>
</evidence>
<evidence type="ECO:0000256" key="3">
    <source>
        <dbReference type="ARBA" id="ARBA00023172"/>
    </source>
</evidence>
<feature type="domain" description="Resolvase/invertase-type recombinase catalytic" evidence="6">
    <location>
        <begin position="13"/>
        <end position="155"/>
    </location>
</feature>
<feature type="active site" description="O-(5'-phospho-DNA)-serine intermediate" evidence="4 5">
    <location>
        <position position="21"/>
    </location>
</feature>
<keyword evidence="8" id="KW-1185">Reference proteome</keyword>
<dbReference type="CDD" id="cd03768">
    <property type="entry name" value="SR_ResInv"/>
    <property type="match status" value="1"/>
</dbReference>
<dbReference type="RefSeq" id="WP_094551643.1">
    <property type="nucleotide sequence ID" value="NZ_MQWB01000010.1"/>
</dbReference>
<evidence type="ECO:0000313" key="8">
    <source>
        <dbReference type="Proteomes" id="UP000216446"/>
    </source>
</evidence>
<dbReference type="PANTHER" id="PTHR30461">
    <property type="entry name" value="DNA-INVERTASE FROM LAMBDOID PROPHAGE"/>
    <property type="match status" value="1"/>
</dbReference>
<keyword evidence="3" id="KW-0233">DNA recombination</keyword>
<dbReference type="Gene3D" id="3.40.50.1390">
    <property type="entry name" value="Resolvase, N-terminal catalytic domain"/>
    <property type="match status" value="1"/>
</dbReference>
<keyword evidence="2" id="KW-0238">DNA-binding</keyword>
<dbReference type="EMBL" id="MQWB01000010">
    <property type="protein sequence ID" value="OZC01475.1"/>
    <property type="molecule type" value="Genomic_DNA"/>
</dbReference>
<dbReference type="InterPro" id="IPR036162">
    <property type="entry name" value="Resolvase-like_N_sf"/>
</dbReference>
<dbReference type="AlphaFoldDB" id="A0A259TUP0"/>
<evidence type="ECO:0000256" key="5">
    <source>
        <dbReference type="PROSITE-ProRule" id="PRU10137"/>
    </source>
</evidence>
<evidence type="ECO:0000256" key="4">
    <source>
        <dbReference type="PIRSR" id="PIRSR606118-50"/>
    </source>
</evidence>
<dbReference type="SMART" id="SM00857">
    <property type="entry name" value="Resolvase"/>
    <property type="match status" value="1"/>
</dbReference>
<evidence type="ECO:0000256" key="1">
    <source>
        <dbReference type="ARBA" id="ARBA00022908"/>
    </source>
</evidence>
<dbReference type="FunCoup" id="A0A259TUP0">
    <property type="interactions" value="38"/>
</dbReference>